<dbReference type="Proteomes" id="UP000276133">
    <property type="component" value="Unassembled WGS sequence"/>
</dbReference>
<name>A0A3M7PQ87_BRAPC</name>
<reference evidence="1 2" key="1">
    <citation type="journal article" date="2018" name="Sci. Rep.">
        <title>Genomic signatures of local adaptation to the degree of environmental predictability in rotifers.</title>
        <authorList>
            <person name="Franch-Gras L."/>
            <person name="Hahn C."/>
            <person name="Garcia-Roger E.M."/>
            <person name="Carmona M.J."/>
            <person name="Serra M."/>
            <person name="Gomez A."/>
        </authorList>
    </citation>
    <scope>NUCLEOTIDE SEQUENCE [LARGE SCALE GENOMIC DNA]</scope>
    <source>
        <strain evidence="1">HYR1</strain>
    </source>
</reference>
<proteinExistence type="predicted"/>
<evidence type="ECO:0000313" key="2">
    <source>
        <dbReference type="Proteomes" id="UP000276133"/>
    </source>
</evidence>
<dbReference type="EMBL" id="REGN01009486">
    <property type="protein sequence ID" value="RNA01069.1"/>
    <property type="molecule type" value="Genomic_DNA"/>
</dbReference>
<accession>A0A3M7PQ87</accession>
<organism evidence="1 2">
    <name type="scientific">Brachionus plicatilis</name>
    <name type="common">Marine rotifer</name>
    <name type="synonym">Brachionus muelleri</name>
    <dbReference type="NCBI Taxonomy" id="10195"/>
    <lineage>
        <taxon>Eukaryota</taxon>
        <taxon>Metazoa</taxon>
        <taxon>Spiralia</taxon>
        <taxon>Gnathifera</taxon>
        <taxon>Rotifera</taxon>
        <taxon>Eurotatoria</taxon>
        <taxon>Monogononta</taxon>
        <taxon>Pseudotrocha</taxon>
        <taxon>Ploima</taxon>
        <taxon>Brachionidae</taxon>
        <taxon>Brachionus</taxon>
    </lineage>
</organism>
<keyword evidence="2" id="KW-1185">Reference proteome</keyword>
<sequence length="69" mass="8413">MFMKMVEPKLSSARKQQALKLSKKHYFTRLVPVIYQFDNRDEYRRTCQIRNRAFVNMPKKGRPKNYSKD</sequence>
<gene>
    <name evidence="1" type="ORF">BpHYR1_029122</name>
</gene>
<evidence type="ECO:0000313" key="1">
    <source>
        <dbReference type="EMBL" id="RNA01069.1"/>
    </source>
</evidence>
<dbReference type="AlphaFoldDB" id="A0A3M7PQ87"/>
<protein>
    <submittedName>
        <fullName evidence="1">Uncharacterized protein</fullName>
    </submittedName>
</protein>
<comment type="caution">
    <text evidence="1">The sequence shown here is derived from an EMBL/GenBank/DDBJ whole genome shotgun (WGS) entry which is preliminary data.</text>
</comment>